<dbReference type="SUPFAM" id="SSF53300">
    <property type="entry name" value="vWA-like"/>
    <property type="match status" value="1"/>
</dbReference>
<dbReference type="Gene3D" id="3.40.50.300">
    <property type="entry name" value="P-loop containing nucleotide triphosphate hydrolases"/>
    <property type="match status" value="1"/>
</dbReference>
<evidence type="ECO:0000256" key="5">
    <source>
        <dbReference type="ARBA" id="ARBA00022840"/>
    </source>
</evidence>
<evidence type="ECO:0000256" key="7">
    <source>
        <dbReference type="ARBA" id="ARBA00048693"/>
    </source>
</evidence>
<evidence type="ECO:0000313" key="12">
    <source>
        <dbReference type="Proteomes" id="UP000295247"/>
    </source>
</evidence>
<dbReference type="InterPro" id="IPR027417">
    <property type="entry name" value="P-loop_NTPase"/>
</dbReference>
<dbReference type="InterPro" id="IPR036465">
    <property type="entry name" value="vWFA_dom_sf"/>
</dbReference>
<keyword evidence="5 8" id="KW-0067">ATP-binding</keyword>
<dbReference type="Pfam" id="PF17863">
    <property type="entry name" value="AAA_lid_2"/>
    <property type="match status" value="1"/>
</dbReference>
<dbReference type="SMART" id="SM00327">
    <property type="entry name" value="VWA"/>
    <property type="match status" value="1"/>
</dbReference>
<keyword evidence="8" id="KW-0077">Bacteriochlorophyll biosynthesis</keyword>
<dbReference type="AlphaFoldDB" id="A0A4R4AI31"/>
<evidence type="ECO:0000256" key="9">
    <source>
        <dbReference type="SAM" id="MobiDB-lite"/>
    </source>
</evidence>
<keyword evidence="4 8" id="KW-0547">Nucleotide-binding</keyword>
<gene>
    <name evidence="11" type="ORF">EDC29_102269</name>
</gene>
<comment type="pathway">
    <text evidence="8">Porphyrin-containing compound metabolism; bacteriochlorophyll biosynthesis.</text>
</comment>
<dbReference type="NCBIfam" id="TIGR02031">
    <property type="entry name" value="BchD-ChlD"/>
    <property type="match status" value="1"/>
</dbReference>
<evidence type="ECO:0000259" key="10">
    <source>
        <dbReference type="PROSITE" id="PS50234"/>
    </source>
</evidence>
<dbReference type="NCBIfam" id="NF009943">
    <property type="entry name" value="PRK13406.1"/>
    <property type="match status" value="1"/>
</dbReference>
<comment type="function">
    <text evidence="8">Involved in bacteriochlorophyll biosynthesis; introduces a magnesium ion into protoporphyrin IX to yield Mg-protoporphyrin IX.</text>
</comment>
<dbReference type="Proteomes" id="UP000295247">
    <property type="component" value="Unassembled WGS sequence"/>
</dbReference>
<feature type="region of interest" description="Disordered" evidence="9">
    <location>
        <begin position="275"/>
        <end position="314"/>
    </location>
</feature>
<evidence type="ECO:0000256" key="6">
    <source>
        <dbReference type="ARBA" id="ARBA00023171"/>
    </source>
</evidence>
<dbReference type="GO" id="GO:0016851">
    <property type="term" value="F:magnesium chelatase activity"/>
    <property type="evidence" value="ECO:0007669"/>
    <property type="project" value="UniProtKB-UniRule"/>
</dbReference>
<evidence type="ECO:0000256" key="2">
    <source>
        <dbReference type="ARBA" id="ARBA00022531"/>
    </source>
</evidence>
<evidence type="ECO:0000313" key="11">
    <source>
        <dbReference type="EMBL" id="TCW38376.1"/>
    </source>
</evidence>
<dbReference type="UniPathway" id="UPA00669"/>
<keyword evidence="3 8" id="KW-0436">Ligase</keyword>
<dbReference type="GO" id="GO:0015979">
    <property type="term" value="P:photosynthesis"/>
    <property type="evidence" value="ECO:0007669"/>
    <property type="project" value="UniProtKB-UniRule"/>
</dbReference>
<evidence type="ECO:0000256" key="1">
    <source>
        <dbReference type="ARBA" id="ARBA00005799"/>
    </source>
</evidence>
<keyword evidence="6 8" id="KW-0149">Chlorophyll biosynthesis</keyword>
<protein>
    <recommendedName>
        <fullName evidence="8">Mg-protoporphyrin IX chelatase</fullName>
        <ecNumber evidence="8">6.6.1.1</ecNumber>
    </recommendedName>
</protein>
<comment type="similarity">
    <text evidence="1 8">Belongs to the Mg-chelatase subunits D/I family.</text>
</comment>
<evidence type="ECO:0000256" key="8">
    <source>
        <dbReference type="RuleBase" id="RU362087"/>
    </source>
</evidence>
<dbReference type="EMBL" id="SMDC01000002">
    <property type="protein sequence ID" value="TCW38376.1"/>
    <property type="molecule type" value="Genomic_DNA"/>
</dbReference>
<evidence type="ECO:0000256" key="4">
    <source>
        <dbReference type="ARBA" id="ARBA00022741"/>
    </source>
</evidence>
<dbReference type="InterPro" id="IPR002035">
    <property type="entry name" value="VWF_A"/>
</dbReference>
<dbReference type="InterPro" id="IPR041628">
    <property type="entry name" value="ChlI/MoxR_AAA_lid"/>
</dbReference>
<sequence length="606" mass="64383">MNMTAANPAADQGVDAGPPPAGAGLSAWDDAVLAAALMSVDPVGTGGVALRALAGPVREQWLSLMRDLQPPEAPHRRIPLHVSDGRLLGGLDLAATLNAGRPIAERGLLVEADGGLVELAMAERISAHTAARLTMAFDSGEVVLERDGLAMRTPSRFAVVALDEGVGEDEGLLNALLDRLAFHVDLTHIRVHEAIACDYDPEDVVQARARLAGLTLDEEQLEALCGTALALGIPSLRASLFACRVACASAALEGRDQVEAEDLAVAARLVLAPRATQLPPSEEQPPEEPPPPPEEPEEQEQNQSEEQQQEPQELEDTVLDAAKAAIPADLLSQLQLGTLRRSRSRATGKAGAIQNAPTRGRPAGVLRGELRSGLKLNVVETLRAAAPWQRLRREERARRGIESSRIEVRQDDFRITRFKHRSETTTIFMVDASGSSALHRLAEAKGAVEMLLADCYVRRDQVALIAFRGKGAEVLLPPTRSLVRAKRTLAGLPGGGGTPLASGIDLGMMMADSIQRRGGTPILILMTDGRANVARDGAGGRARAFDEAKAAARAVRAQEMSAMVIDTSPRPQQQGRELAAEMGARYLPLPHADAGALNQAVRVATG</sequence>
<feature type="region of interest" description="Disordered" evidence="9">
    <location>
        <begin position="1"/>
        <end position="22"/>
    </location>
</feature>
<feature type="domain" description="VWFA" evidence="10">
    <location>
        <begin position="425"/>
        <end position="604"/>
    </location>
</feature>
<dbReference type="SUPFAM" id="SSF52540">
    <property type="entry name" value="P-loop containing nucleoside triphosphate hydrolases"/>
    <property type="match status" value="1"/>
</dbReference>
<organism evidence="11 12">
    <name type="scientific">Marichromatium gracile</name>
    <name type="common">Chromatium gracile</name>
    <dbReference type="NCBI Taxonomy" id="1048"/>
    <lineage>
        <taxon>Bacteria</taxon>
        <taxon>Pseudomonadati</taxon>
        <taxon>Pseudomonadota</taxon>
        <taxon>Gammaproteobacteria</taxon>
        <taxon>Chromatiales</taxon>
        <taxon>Chromatiaceae</taxon>
        <taxon>Marichromatium</taxon>
    </lineage>
</organism>
<evidence type="ECO:0000256" key="3">
    <source>
        <dbReference type="ARBA" id="ARBA00022598"/>
    </source>
</evidence>
<dbReference type="PANTHER" id="PTHR43473">
    <property type="entry name" value="MAGNESIUM-CHELATASE SUBUNIT CHLD, CHLOROPLASTIC"/>
    <property type="match status" value="1"/>
</dbReference>
<comment type="caution">
    <text evidence="11">The sequence shown here is derived from an EMBL/GenBank/DDBJ whole genome shotgun (WGS) entry which is preliminary data.</text>
</comment>
<name>A0A4R4AI31_MARGR</name>
<accession>A0A4R4AI31</accession>
<keyword evidence="2 8" id="KW-0602">Photosynthesis</keyword>
<dbReference type="PANTHER" id="PTHR43473:SF2">
    <property type="entry name" value="MAGNESIUM-CHELATASE SUBUNIT CHLD, CHLOROPLASTIC"/>
    <property type="match status" value="1"/>
</dbReference>
<proteinExistence type="inferred from homology"/>
<dbReference type="PROSITE" id="PS50234">
    <property type="entry name" value="VWFA"/>
    <property type="match status" value="1"/>
</dbReference>
<feature type="compositionally biased region" description="Low complexity" evidence="9">
    <location>
        <begin position="301"/>
        <end position="311"/>
    </location>
</feature>
<dbReference type="Pfam" id="PF13519">
    <property type="entry name" value="VWA_2"/>
    <property type="match status" value="1"/>
</dbReference>
<reference evidence="11 12" key="1">
    <citation type="submission" date="2019-03" db="EMBL/GenBank/DDBJ databases">
        <title>Genomic Encyclopedia of Type Strains, Phase IV (KMG-IV): sequencing the most valuable type-strain genomes for metagenomic binning, comparative biology and taxonomic classification.</title>
        <authorList>
            <person name="Goeker M."/>
        </authorList>
    </citation>
    <scope>NUCLEOTIDE SEQUENCE [LARGE SCALE GENOMIC DNA]</scope>
    <source>
        <strain evidence="11 12">DSM 203</strain>
    </source>
</reference>
<dbReference type="InterPro" id="IPR011776">
    <property type="entry name" value="Mg_chelatase_ATPase-dsu"/>
</dbReference>
<dbReference type="RefSeq" id="WP_123141419.1">
    <property type="nucleotide sequence ID" value="NZ_NRRH01000003.1"/>
</dbReference>
<dbReference type="Gene3D" id="1.10.8.80">
    <property type="entry name" value="Magnesium chelatase subunit I, C-Terminal domain"/>
    <property type="match status" value="1"/>
</dbReference>
<dbReference type="GO" id="GO:0030494">
    <property type="term" value="P:bacteriochlorophyll biosynthetic process"/>
    <property type="evidence" value="ECO:0007669"/>
    <property type="project" value="UniProtKB-UniPathway"/>
</dbReference>
<feature type="region of interest" description="Disordered" evidence="9">
    <location>
        <begin position="340"/>
        <end position="364"/>
    </location>
</feature>
<dbReference type="Gene3D" id="3.40.50.410">
    <property type="entry name" value="von Willebrand factor, type A domain"/>
    <property type="match status" value="1"/>
</dbReference>
<comment type="catalytic activity">
    <reaction evidence="7 8">
        <text>protoporphyrin IX + Mg(2+) + ATP + H2O = Mg-protoporphyrin IX + ADP + phosphate + 3 H(+)</text>
        <dbReference type="Rhea" id="RHEA:13961"/>
        <dbReference type="ChEBI" id="CHEBI:15377"/>
        <dbReference type="ChEBI" id="CHEBI:15378"/>
        <dbReference type="ChEBI" id="CHEBI:18420"/>
        <dbReference type="ChEBI" id="CHEBI:30616"/>
        <dbReference type="ChEBI" id="CHEBI:43474"/>
        <dbReference type="ChEBI" id="CHEBI:57306"/>
        <dbReference type="ChEBI" id="CHEBI:60492"/>
        <dbReference type="ChEBI" id="CHEBI:456216"/>
        <dbReference type="EC" id="6.6.1.1"/>
    </reaction>
</comment>
<dbReference type="EC" id="6.6.1.1" evidence="8"/>
<dbReference type="GO" id="GO:0005524">
    <property type="term" value="F:ATP binding"/>
    <property type="evidence" value="ECO:0007669"/>
    <property type="project" value="UniProtKB-UniRule"/>
</dbReference>